<feature type="transmembrane region" description="Helical" evidence="1">
    <location>
        <begin position="277"/>
        <end position="297"/>
    </location>
</feature>
<dbReference type="Proteomes" id="UP001210678">
    <property type="component" value="Unassembled WGS sequence"/>
</dbReference>
<evidence type="ECO:0000256" key="1">
    <source>
        <dbReference type="SAM" id="Phobius"/>
    </source>
</evidence>
<reference evidence="2 3" key="1">
    <citation type="submission" date="2023-01" db="EMBL/GenBank/DDBJ databases">
        <title>Vibrio sp. KJ40-1 sp.nov, isolated from marine algae.</title>
        <authorList>
            <person name="Butt M."/>
            <person name="Kim J.M.J."/>
            <person name="Jeon C.O.C."/>
        </authorList>
    </citation>
    <scope>NUCLEOTIDE SEQUENCE [LARGE SCALE GENOMIC DNA]</scope>
    <source>
        <strain evidence="2 3">KJ40-1</strain>
    </source>
</reference>
<feature type="transmembrane region" description="Helical" evidence="1">
    <location>
        <begin position="303"/>
        <end position="322"/>
    </location>
</feature>
<dbReference type="InterPro" id="IPR019286">
    <property type="entry name" value="DUF2339_TM"/>
</dbReference>
<feature type="transmembrane region" description="Helical" evidence="1">
    <location>
        <begin position="169"/>
        <end position="189"/>
    </location>
</feature>
<name>A0ABT4YSP1_9VIBR</name>
<feature type="transmembrane region" description="Helical" evidence="1">
    <location>
        <begin position="137"/>
        <end position="157"/>
    </location>
</feature>
<feature type="transmembrane region" description="Helical" evidence="1">
    <location>
        <begin position="70"/>
        <end position="90"/>
    </location>
</feature>
<feature type="transmembrane region" description="Helical" evidence="1">
    <location>
        <begin position="210"/>
        <end position="228"/>
    </location>
</feature>
<keyword evidence="1" id="KW-0812">Transmembrane</keyword>
<dbReference type="PANTHER" id="PTHR38434">
    <property type="entry name" value="BLL2549 PROTEIN"/>
    <property type="match status" value="1"/>
</dbReference>
<keyword evidence="3" id="KW-1185">Reference proteome</keyword>
<keyword evidence="1" id="KW-0472">Membrane</keyword>
<dbReference type="EMBL" id="JAQLOI010000001">
    <property type="protein sequence ID" value="MDB1124079.1"/>
    <property type="molecule type" value="Genomic_DNA"/>
</dbReference>
<proteinExistence type="predicted"/>
<comment type="caution">
    <text evidence="2">The sequence shown here is derived from an EMBL/GenBank/DDBJ whole genome shotgun (WGS) entry which is preliminary data.</text>
</comment>
<feature type="transmembrane region" description="Helical" evidence="1">
    <location>
        <begin position="32"/>
        <end position="49"/>
    </location>
</feature>
<feature type="transmembrane region" description="Helical" evidence="1">
    <location>
        <begin position="248"/>
        <end position="265"/>
    </location>
</feature>
<sequence length="333" mass="37310">MGGNHSAILAFPLWVVLLIAFAIGSQTQIDWVERGGLIVGIFSVLYAFMKLDLNRVLLELVKRKAIKKQVVFCYHATHFWGLALCCIAYFNQVLSLNVEETLLLLPWLLVGFIVACYQPKLLTRWPLKVYQPLYQQVIVLPFLAIIASFILCTLPIFEVSIADVIWLPILNPLELTSMASMLFVVHCLRHKNAQVVLTNYFKIQLGKTKLVSIWVAFSGVIFAHSALGRGVSHYTLASYDLFSLWHSGVFQAGLAILWSVIAMMATGIGSRFGSVRIWWVGAILFAVTVLKLLVLDLSNRDTIVMVFAIIFVGVVMVLVGYFSPMPKSRKSLE</sequence>
<dbReference type="Pfam" id="PF10101">
    <property type="entry name" value="DUF2339"/>
    <property type="match status" value="1"/>
</dbReference>
<organism evidence="2 3">
    <name type="scientific">Vibrio algarum</name>
    <dbReference type="NCBI Taxonomy" id="3020714"/>
    <lineage>
        <taxon>Bacteria</taxon>
        <taxon>Pseudomonadati</taxon>
        <taxon>Pseudomonadota</taxon>
        <taxon>Gammaproteobacteria</taxon>
        <taxon>Vibrionales</taxon>
        <taxon>Vibrionaceae</taxon>
        <taxon>Vibrio</taxon>
    </lineage>
</organism>
<dbReference type="RefSeq" id="WP_272136020.1">
    <property type="nucleotide sequence ID" value="NZ_JAQLOI010000001.1"/>
</dbReference>
<gene>
    <name evidence="2" type="ORF">PGX00_10640</name>
</gene>
<accession>A0ABT4YSP1</accession>
<feature type="transmembrane region" description="Helical" evidence="1">
    <location>
        <begin position="102"/>
        <end position="117"/>
    </location>
</feature>
<evidence type="ECO:0000313" key="3">
    <source>
        <dbReference type="Proteomes" id="UP001210678"/>
    </source>
</evidence>
<dbReference type="PANTHER" id="PTHR38434:SF1">
    <property type="entry name" value="BLL2549 PROTEIN"/>
    <property type="match status" value="1"/>
</dbReference>
<keyword evidence="1" id="KW-1133">Transmembrane helix</keyword>
<protein>
    <submittedName>
        <fullName evidence="2">DUF2339 domain-containing protein</fullName>
    </submittedName>
</protein>
<evidence type="ECO:0000313" key="2">
    <source>
        <dbReference type="EMBL" id="MDB1124079.1"/>
    </source>
</evidence>